<dbReference type="GO" id="GO:0004553">
    <property type="term" value="F:hydrolase activity, hydrolyzing O-glycosyl compounds"/>
    <property type="evidence" value="ECO:0007669"/>
    <property type="project" value="InterPro"/>
</dbReference>
<evidence type="ECO:0000256" key="2">
    <source>
        <dbReference type="ARBA" id="ARBA00009387"/>
    </source>
</evidence>
<comment type="caution">
    <text evidence="6">The sequence shown here is derived from an EMBL/GenBank/DDBJ whole genome shotgun (WGS) entry which is preliminary data.</text>
</comment>
<dbReference type="InterPro" id="IPR000189">
    <property type="entry name" value="Transglyc_AS"/>
</dbReference>
<accession>A0A931BLU7</accession>
<evidence type="ECO:0000256" key="4">
    <source>
        <dbReference type="SAM" id="SignalP"/>
    </source>
</evidence>
<dbReference type="PROSITE" id="PS00922">
    <property type="entry name" value="TRANSGLYCOSYLASE"/>
    <property type="match status" value="1"/>
</dbReference>
<dbReference type="Gene3D" id="1.25.20.10">
    <property type="entry name" value="Bacterial muramidases"/>
    <property type="match status" value="1"/>
</dbReference>
<feature type="chain" id="PRO_5036920502" evidence="4">
    <location>
        <begin position="33"/>
        <end position="691"/>
    </location>
</feature>
<dbReference type="InterPro" id="IPR008939">
    <property type="entry name" value="Lytic_TGlycosylase_superhlx_U"/>
</dbReference>
<keyword evidence="3 4" id="KW-0732">Signal</keyword>
<dbReference type="InterPro" id="IPR008258">
    <property type="entry name" value="Transglycosylase_SLT_dom_1"/>
</dbReference>
<feature type="signal peptide" evidence="4">
    <location>
        <begin position="1"/>
        <end position="32"/>
    </location>
</feature>
<dbReference type="GO" id="GO:0042597">
    <property type="term" value="C:periplasmic space"/>
    <property type="evidence" value="ECO:0007669"/>
    <property type="project" value="InterPro"/>
</dbReference>
<dbReference type="SUPFAM" id="SSF48435">
    <property type="entry name" value="Bacterial muramidases"/>
    <property type="match status" value="1"/>
</dbReference>
<dbReference type="GO" id="GO:0016020">
    <property type="term" value="C:membrane"/>
    <property type="evidence" value="ECO:0007669"/>
    <property type="project" value="InterPro"/>
</dbReference>
<dbReference type="EMBL" id="JADQDO010000001">
    <property type="protein sequence ID" value="MBF9232243.1"/>
    <property type="molecule type" value="Genomic_DNA"/>
</dbReference>
<dbReference type="Proteomes" id="UP000599312">
    <property type="component" value="Unassembled WGS sequence"/>
</dbReference>
<dbReference type="RefSeq" id="WP_196270205.1">
    <property type="nucleotide sequence ID" value="NZ_JADQDO010000001.1"/>
</dbReference>
<dbReference type="PANTHER" id="PTHR37423:SF2">
    <property type="entry name" value="MEMBRANE-BOUND LYTIC MUREIN TRANSGLYCOSYLASE C"/>
    <property type="match status" value="1"/>
</dbReference>
<dbReference type="CDD" id="cd13401">
    <property type="entry name" value="Slt70-like"/>
    <property type="match status" value="1"/>
</dbReference>
<evidence type="ECO:0000313" key="7">
    <source>
        <dbReference type="Proteomes" id="UP000599312"/>
    </source>
</evidence>
<feature type="domain" description="Transglycosylase SLT" evidence="5">
    <location>
        <begin position="533"/>
        <end position="636"/>
    </location>
</feature>
<organism evidence="6 7">
    <name type="scientific">Microvirga alba</name>
    <dbReference type="NCBI Taxonomy" id="2791025"/>
    <lineage>
        <taxon>Bacteria</taxon>
        <taxon>Pseudomonadati</taxon>
        <taxon>Pseudomonadota</taxon>
        <taxon>Alphaproteobacteria</taxon>
        <taxon>Hyphomicrobiales</taxon>
        <taxon>Methylobacteriaceae</taxon>
        <taxon>Microvirga</taxon>
    </lineage>
</organism>
<evidence type="ECO:0000313" key="6">
    <source>
        <dbReference type="EMBL" id="MBF9232243.1"/>
    </source>
</evidence>
<dbReference type="Pfam" id="PF01464">
    <property type="entry name" value="SLT"/>
    <property type="match status" value="1"/>
</dbReference>
<proteinExistence type="inferred from homology"/>
<dbReference type="GO" id="GO:0008933">
    <property type="term" value="F:peptidoglycan lytic transglycosylase activity"/>
    <property type="evidence" value="ECO:0007669"/>
    <property type="project" value="InterPro"/>
</dbReference>
<dbReference type="PANTHER" id="PTHR37423">
    <property type="entry name" value="SOLUBLE LYTIC MUREIN TRANSGLYCOSYLASE-RELATED"/>
    <property type="match status" value="1"/>
</dbReference>
<comment type="similarity">
    <text evidence="1">Belongs to the transglycosylase Slt family.</text>
</comment>
<dbReference type="GO" id="GO:0000270">
    <property type="term" value="P:peptidoglycan metabolic process"/>
    <property type="evidence" value="ECO:0007669"/>
    <property type="project" value="InterPro"/>
</dbReference>
<evidence type="ECO:0000259" key="5">
    <source>
        <dbReference type="Pfam" id="PF01464"/>
    </source>
</evidence>
<evidence type="ECO:0000256" key="3">
    <source>
        <dbReference type="ARBA" id="ARBA00022729"/>
    </source>
</evidence>
<dbReference type="InterPro" id="IPR023346">
    <property type="entry name" value="Lysozyme-like_dom_sf"/>
</dbReference>
<evidence type="ECO:0000256" key="1">
    <source>
        <dbReference type="ARBA" id="ARBA00007734"/>
    </source>
</evidence>
<dbReference type="AlphaFoldDB" id="A0A931BLU7"/>
<comment type="similarity">
    <text evidence="2">Belongs to the virb1 family.</text>
</comment>
<sequence>MSLKTRLVLRLMVSAALVQVSAFVATVGPALAFPPLNPVETVPDAAVTGSLDGDVPPTQALSDADYLPLIFKAYRGDDLAEAHILKSKLSQPAAMALSDWFAIRSGIPVGFDRIMAFQRDYGSWPTTPLIRRRAEEALLAERRPSSQVRAFFARQPPATSAGRIALAFALKTDGLDGKAAAAVKYAWREDTFGNDIESRILDRFPGVLTTADHRFRMERLLLKENWGAASRAAGYAGGDYATLVKARIGLYQGKRKAEKAFAAVPTALRSDASYLFSRALFLRRSNQLAEAAKVVMQAPRDPDLRVDGDEWWTQQRLIARALLDKGDPQTAYNVASHHAAESPSQQIEAEFHAGWIALRFLKDPATAARHFATAAKSASTPISVSRVAYWQARAAEAAGAEADANLFFARAADMPTTYYGQLAKKKLGQTVSLRTVDPLNVDERKAFDALIPVQAFRLLQQIGENELALLLSIDLAQTLDTPGSLDALAALAASQQNPRAVLAVGKIAVQRGFPLDLHAYPLAGIPDFEPVGEAVEPAMVYAIARQESAFNPRAISTAGARGLMQLMPATAKQTAQRYGLGFDVTQLIEDPSYNARLGSAHLGELMGAWNGSQVLAFAAYNAGGGNVKKWIETYGDPRQPQVDLIDWVERIPFSETRNYVQRVMENLQVYRQRLRGVEAPQRATLGAVRSN</sequence>
<gene>
    <name evidence="6" type="ORF">I2H38_02500</name>
</gene>
<dbReference type="Gene3D" id="1.10.530.10">
    <property type="match status" value="1"/>
</dbReference>
<name>A0A931BLU7_9HYPH</name>
<keyword evidence="7" id="KW-1185">Reference proteome</keyword>
<dbReference type="SUPFAM" id="SSF53955">
    <property type="entry name" value="Lysozyme-like"/>
    <property type="match status" value="1"/>
</dbReference>
<reference evidence="6" key="1">
    <citation type="submission" date="2020-11" db="EMBL/GenBank/DDBJ databases">
        <authorList>
            <person name="Kim M.K."/>
        </authorList>
    </citation>
    <scope>NUCLEOTIDE SEQUENCE</scope>
    <source>
        <strain evidence="6">BT350</strain>
    </source>
</reference>
<protein>
    <submittedName>
        <fullName evidence="6">Lytic transglycosylase domain-containing protein</fullName>
    </submittedName>
</protein>